<dbReference type="PANTHER" id="PTHR34069">
    <property type="entry name" value="3-OXOACYL-[ACYL-CARRIER-PROTEIN] SYNTHASE 3"/>
    <property type="match status" value="1"/>
</dbReference>
<dbReference type="InterPro" id="IPR013751">
    <property type="entry name" value="ACP_syn_III_N"/>
</dbReference>
<keyword evidence="2 9" id="KW-0963">Cytoplasm</keyword>
<feature type="active site" evidence="9">
    <location>
        <position position="275"/>
    </location>
</feature>
<dbReference type="InterPro" id="IPR004655">
    <property type="entry name" value="FabH"/>
</dbReference>
<keyword evidence="6 9" id="KW-0443">Lipid metabolism</keyword>
<evidence type="ECO:0000256" key="5">
    <source>
        <dbReference type="ARBA" id="ARBA00022832"/>
    </source>
</evidence>
<dbReference type="AlphaFoldDB" id="A0A1Z2XL98"/>
<evidence type="ECO:0000256" key="7">
    <source>
        <dbReference type="ARBA" id="ARBA00023160"/>
    </source>
</evidence>
<dbReference type="CDD" id="cd00830">
    <property type="entry name" value="KAS_III"/>
    <property type="match status" value="1"/>
</dbReference>
<dbReference type="InterPro" id="IPR016039">
    <property type="entry name" value="Thiolase-like"/>
</dbReference>
<comment type="subunit">
    <text evidence="9">Homodimer.</text>
</comment>
<proteinExistence type="inferred from homology"/>
<gene>
    <name evidence="9" type="primary">fabH</name>
    <name evidence="12" type="ORF">ADH66_00205</name>
    <name evidence="13" type="ORF">I5Q82_10200</name>
</gene>
<sequence length="318" mass="33606">MSFQILGTGSFLPEKVITNEELSRMVDTSDEWITKRVGVKERHVCTTESNTDMAAAAAARALESAGVSASELDLILGASVSADSISPGMASMVQNKLGAKCPAFDINAACPGFLFGLEIAAGFFSRGTVKKALVVSSERMSGLIDWTDRSTCCIFGDGAGAAVLGQGDSYLASELHTQGGNDVIDIPTGWGNSPFYQVEQNKSCVHMKGQETYKFAVTSMVNDIRSVMKQAGISGEQVSVVIPHQANLRIINEAARRLPEIAAEKFLVNIQEVGNTSSASEPILLDKAARSGLIKPGDYVVMAAFGGGLSSAACVIRW</sequence>
<dbReference type="GO" id="GO:0004315">
    <property type="term" value="F:3-oxoacyl-[acyl-carrier-protein] synthase activity"/>
    <property type="evidence" value="ECO:0007669"/>
    <property type="project" value="InterPro"/>
</dbReference>
<feature type="region of interest" description="ACP-binding" evidence="9">
    <location>
        <begin position="245"/>
        <end position="249"/>
    </location>
</feature>
<comment type="similarity">
    <text evidence="1 9">Belongs to the thiolase-like superfamily. FabH family.</text>
</comment>
<dbReference type="KEGG" id="amur:ADH66_00205"/>
<evidence type="ECO:0000256" key="2">
    <source>
        <dbReference type="ARBA" id="ARBA00022490"/>
    </source>
</evidence>
<evidence type="ECO:0000313" key="14">
    <source>
        <dbReference type="Proteomes" id="UP000196710"/>
    </source>
</evidence>
<evidence type="ECO:0000256" key="3">
    <source>
        <dbReference type="ARBA" id="ARBA00022516"/>
    </source>
</evidence>
<feature type="active site" evidence="9">
    <location>
        <position position="110"/>
    </location>
</feature>
<comment type="domain">
    <text evidence="9">The last Arg residue of the ACP-binding site is essential for the weak association between ACP/AcpP and FabH.</text>
</comment>
<dbReference type="Pfam" id="PF08545">
    <property type="entry name" value="ACP_syn_III"/>
    <property type="match status" value="1"/>
</dbReference>
<dbReference type="Gene3D" id="3.40.47.10">
    <property type="match status" value="1"/>
</dbReference>
<feature type="active site" evidence="9">
    <location>
        <position position="244"/>
    </location>
</feature>
<comment type="subcellular location">
    <subcellularLocation>
        <location evidence="9">Cytoplasm</location>
    </subcellularLocation>
</comment>
<dbReference type="GO" id="GO:0033818">
    <property type="term" value="F:beta-ketoacyl-acyl-carrier-protein synthase III activity"/>
    <property type="evidence" value="ECO:0007669"/>
    <property type="project" value="UniProtKB-UniRule"/>
</dbReference>
<protein>
    <recommendedName>
        <fullName evidence="9">Beta-ketoacyl-[acyl-carrier-protein] synthase III</fullName>
        <shortName evidence="9">Beta-ketoacyl-ACP synthase III</shortName>
        <shortName evidence="9">KAS III</shortName>
        <ecNumber evidence="9">2.3.1.180</ecNumber>
    </recommendedName>
    <alternativeName>
        <fullName evidence="9">3-oxoacyl-[acyl-carrier-protein] synthase 3</fullName>
    </alternativeName>
    <alternativeName>
        <fullName evidence="9">3-oxoacyl-[acyl-carrier-protein] synthase III</fullName>
    </alternativeName>
</protein>
<dbReference type="HAMAP" id="MF_01815">
    <property type="entry name" value="FabH"/>
    <property type="match status" value="1"/>
</dbReference>
<accession>A0A1Z2XL98</accession>
<feature type="domain" description="Beta-ketoacyl-[acyl-carrier-protein] synthase III N-terminal" evidence="11">
    <location>
        <begin position="104"/>
        <end position="179"/>
    </location>
</feature>
<reference evidence="14" key="2">
    <citation type="submission" date="2017-05" db="EMBL/GenBank/DDBJ databases">
        <title>Improved OligoMM genomes.</title>
        <authorList>
            <person name="Garzetti D."/>
        </authorList>
    </citation>
    <scope>NUCLEOTIDE SEQUENCE [LARGE SCALE GENOMIC DNA]</scope>
    <source>
        <strain evidence="14">KB18</strain>
    </source>
</reference>
<dbReference type="EMBL" id="CP021422">
    <property type="protein sequence ID" value="ASB39212.1"/>
    <property type="molecule type" value="Genomic_DNA"/>
</dbReference>
<evidence type="ECO:0000256" key="1">
    <source>
        <dbReference type="ARBA" id="ARBA00008642"/>
    </source>
</evidence>
<evidence type="ECO:0000256" key="8">
    <source>
        <dbReference type="ARBA" id="ARBA00023315"/>
    </source>
</evidence>
<dbReference type="EMBL" id="CP065321">
    <property type="protein sequence ID" value="QQR28501.1"/>
    <property type="molecule type" value="Genomic_DNA"/>
</dbReference>
<evidence type="ECO:0000313" key="12">
    <source>
        <dbReference type="EMBL" id="ASB39212.1"/>
    </source>
</evidence>
<dbReference type="Pfam" id="PF08541">
    <property type="entry name" value="ACP_syn_III_C"/>
    <property type="match status" value="1"/>
</dbReference>
<dbReference type="SUPFAM" id="SSF53901">
    <property type="entry name" value="Thiolase-like"/>
    <property type="match status" value="1"/>
</dbReference>
<dbReference type="RefSeq" id="WP_066537222.1">
    <property type="nucleotide sequence ID" value="NZ_CAJTCQ010000002.1"/>
</dbReference>
<comment type="catalytic activity">
    <reaction evidence="9">
        <text>malonyl-[ACP] + acetyl-CoA + H(+) = 3-oxobutanoyl-[ACP] + CO2 + CoA</text>
        <dbReference type="Rhea" id="RHEA:12080"/>
        <dbReference type="Rhea" id="RHEA-COMP:9623"/>
        <dbReference type="Rhea" id="RHEA-COMP:9625"/>
        <dbReference type="ChEBI" id="CHEBI:15378"/>
        <dbReference type="ChEBI" id="CHEBI:16526"/>
        <dbReference type="ChEBI" id="CHEBI:57287"/>
        <dbReference type="ChEBI" id="CHEBI:57288"/>
        <dbReference type="ChEBI" id="CHEBI:78449"/>
        <dbReference type="ChEBI" id="CHEBI:78450"/>
        <dbReference type="EC" id="2.3.1.180"/>
    </reaction>
</comment>
<reference evidence="13 15" key="3">
    <citation type="submission" date="2020-11" db="EMBL/GenBank/DDBJ databases">
        <title>Closed and high quality bacterial genomes of the OMM12 community.</title>
        <authorList>
            <person name="Marbouty M."/>
            <person name="Lamy-Besnier Q."/>
            <person name="Debarbieux L."/>
            <person name="Koszul R."/>
        </authorList>
    </citation>
    <scope>NUCLEOTIDE SEQUENCE [LARGE SCALE GENOMIC DNA]</scope>
    <source>
        <strain evidence="13 15">KB18</strain>
    </source>
</reference>
<dbReference type="NCBIfam" id="TIGR00747">
    <property type="entry name" value="fabH"/>
    <property type="match status" value="1"/>
</dbReference>
<dbReference type="PANTHER" id="PTHR34069:SF2">
    <property type="entry name" value="BETA-KETOACYL-[ACYL-CARRIER-PROTEIN] SYNTHASE III"/>
    <property type="match status" value="1"/>
</dbReference>
<keyword evidence="8 9" id="KW-0012">Acyltransferase</keyword>
<feature type="domain" description="Beta-ketoacyl-[acyl-carrier-protein] synthase III C-terminal" evidence="10">
    <location>
        <begin position="229"/>
        <end position="318"/>
    </location>
</feature>
<dbReference type="Proteomes" id="UP000196710">
    <property type="component" value="Chromosome"/>
</dbReference>
<keyword evidence="5 9" id="KW-0276">Fatty acid metabolism</keyword>
<keyword evidence="7 9" id="KW-0275">Fatty acid biosynthesis</keyword>
<keyword evidence="4 9" id="KW-0808">Transferase</keyword>
<evidence type="ECO:0000256" key="9">
    <source>
        <dbReference type="HAMAP-Rule" id="MF_01815"/>
    </source>
</evidence>
<evidence type="ECO:0000256" key="4">
    <source>
        <dbReference type="ARBA" id="ARBA00022679"/>
    </source>
</evidence>
<dbReference type="NCBIfam" id="NF006829">
    <property type="entry name" value="PRK09352.1"/>
    <property type="match status" value="1"/>
</dbReference>
<keyword evidence="9" id="KW-0511">Multifunctional enzyme</keyword>
<comment type="function">
    <text evidence="9">Catalyzes the condensation reaction of fatty acid synthesis by the addition to an acyl acceptor of two carbons from malonyl-ACP. Catalyzes the first condensation reaction which initiates fatty acid synthesis and may therefore play a role in governing the total rate of fatty acid production. Possesses both acetoacetyl-ACP synthase and acetyl transacylase activities. Its substrate specificity determines the biosynthesis of branched-chain and/or straight-chain of fatty acids.</text>
</comment>
<dbReference type="EC" id="2.3.1.180" evidence="9"/>
<evidence type="ECO:0000259" key="10">
    <source>
        <dbReference type="Pfam" id="PF08541"/>
    </source>
</evidence>
<dbReference type="GO" id="GO:0005737">
    <property type="term" value="C:cytoplasm"/>
    <property type="evidence" value="ECO:0007669"/>
    <property type="project" value="UniProtKB-SubCell"/>
</dbReference>
<dbReference type="GO" id="GO:0006633">
    <property type="term" value="P:fatty acid biosynthetic process"/>
    <property type="evidence" value="ECO:0007669"/>
    <property type="project" value="UniProtKB-UniRule"/>
</dbReference>
<dbReference type="GO" id="GO:0044550">
    <property type="term" value="P:secondary metabolite biosynthetic process"/>
    <property type="evidence" value="ECO:0007669"/>
    <property type="project" value="TreeGrafter"/>
</dbReference>
<evidence type="ECO:0000256" key="6">
    <source>
        <dbReference type="ARBA" id="ARBA00023098"/>
    </source>
</evidence>
<evidence type="ECO:0000313" key="13">
    <source>
        <dbReference type="EMBL" id="QQR28501.1"/>
    </source>
</evidence>
<name>A0A1Z2XL98_9FIRM</name>
<reference evidence="12" key="1">
    <citation type="journal article" date="2017" name="Genome Announc.">
        <title>High-Quality Whole-Genome Sequences of the Oligo-Mouse-Microbiota Bacterial Community.</title>
        <authorList>
            <person name="Garzetti D."/>
            <person name="Brugiroux S."/>
            <person name="Bunk B."/>
            <person name="Pukall R."/>
            <person name="McCoy K.D."/>
            <person name="Macpherson A.J."/>
            <person name="Stecher B."/>
        </authorList>
    </citation>
    <scope>NUCLEOTIDE SEQUENCE</scope>
    <source>
        <strain evidence="12">KB18</strain>
    </source>
</reference>
<organism evidence="13 15">
    <name type="scientific">Acutalibacter muris</name>
    <dbReference type="NCBI Taxonomy" id="1796620"/>
    <lineage>
        <taxon>Bacteria</taxon>
        <taxon>Bacillati</taxon>
        <taxon>Bacillota</taxon>
        <taxon>Clostridia</taxon>
        <taxon>Eubacteriales</taxon>
        <taxon>Acutalibacteraceae</taxon>
        <taxon>Acutalibacter</taxon>
    </lineage>
</organism>
<keyword evidence="14" id="KW-1185">Reference proteome</keyword>
<keyword evidence="3 9" id="KW-0444">Lipid biosynthesis</keyword>
<comment type="pathway">
    <text evidence="9">Lipid metabolism; fatty acid biosynthesis.</text>
</comment>
<dbReference type="InterPro" id="IPR013747">
    <property type="entry name" value="ACP_syn_III_C"/>
</dbReference>
<dbReference type="Proteomes" id="UP000596035">
    <property type="component" value="Chromosome"/>
</dbReference>
<evidence type="ECO:0000313" key="15">
    <source>
        <dbReference type="Proteomes" id="UP000596035"/>
    </source>
</evidence>
<evidence type="ECO:0000259" key="11">
    <source>
        <dbReference type="Pfam" id="PF08545"/>
    </source>
</evidence>